<dbReference type="Proteomes" id="UP000499080">
    <property type="component" value="Unassembled WGS sequence"/>
</dbReference>
<accession>A0A4Y2DPT1</accession>
<reference evidence="2 3" key="1">
    <citation type="journal article" date="2019" name="Sci. Rep.">
        <title>Orb-weaving spider Araneus ventricosus genome elucidates the spidroin gene catalogue.</title>
        <authorList>
            <person name="Kono N."/>
            <person name="Nakamura H."/>
            <person name="Ohtoshi R."/>
            <person name="Moran D.A.P."/>
            <person name="Shinohara A."/>
            <person name="Yoshida Y."/>
            <person name="Fujiwara M."/>
            <person name="Mori M."/>
            <person name="Tomita M."/>
            <person name="Arakawa K."/>
        </authorList>
    </citation>
    <scope>NUCLEOTIDE SEQUENCE [LARGE SCALE GENOMIC DNA]</scope>
</reference>
<name>A0A4Y2DPT1_ARAVE</name>
<proteinExistence type="predicted"/>
<evidence type="ECO:0000256" key="1">
    <source>
        <dbReference type="SAM" id="MobiDB-lite"/>
    </source>
</evidence>
<evidence type="ECO:0000313" key="3">
    <source>
        <dbReference type="Proteomes" id="UP000499080"/>
    </source>
</evidence>
<keyword evidence="3" id="KW-1185">Reference proteome</keyword>
<dbReference type="EMBL" id="BGPR01000412">
    <property type="protein sequence ID" value="GBM18820.1"/>
    <property type="molecule type" value="Genomic_DNA"/>
</dbReference>
<protein>
    <submittedName>
        <fullName evidence="2">Uncharacterized protein</fullName>
    </submittedName>
</protein>
<comment type="caution">
    <text evidence="2">The sequence shown here is derived from an EMBL/GenBank/DDBJ whole genome shotgun (WGS) entry which is preliminary data.</text>
</comment>
<sequence>MNSMEIEKHNNEASRDTPDNRPHCSDICPKVMQVFYTFREEGRKLMLEPLFHCITHLWIVDEELIFQDFLSWTKHMMAAPQITSISSSATSDRWQHNSYSKAALPFQSL</sequence>
<feature type="region of interest" description="Disordered" evidence="1">
    <location>
        <begin position="1"/>
        <end position="24"/>
    </location>
</feature>
<organism evidence="2 3">
    <name type="scientific">Araneus ventricosus</name>
    <name type="common">Orbweaver spider</name>
    <name type="synonym">Epeira ventricosa</name>
    <dbReference type="NCBI Taxonomy" id="182803"/>
    <lineage>
        <taxon>Eukaryota</taxon>
        <taxon>Metazoa</taxon>
        <taxon>Ecdysozoa</taxon>
        <taxon>Arthropoda</taxon>
        <taxon>Chelicerata</taxon>
        <taxon>Arachnida</taxon>
        <taxon>Araneae</taxon>
        <taxon>Araneomorphae</taxon>
        <taxon>Entelegynae</taxon>
        <taxon>Araneoidea</taxon>
        <taxon>Araneidae</taxon>
        <taxon>Araneus</taxon>
    </lineage>
</organism>
<evidence type="ECO:0000313" key="2">
    <source>
        <dbReference type="EMBL" id="GBM18820.1"/>
    </source>
</evidence>
<dbReference type="AlphaFoldDB" id="A0A4Y2DPT1"/>
<gene>
    <name evidence="2" type="ORF">AVEN_203098_1</name>
</gene>